<keyword evidence="4" id="KW-0067">ATP-binding</keyword>
<sequence length="167" mass="18925">MCTCDRGYTAPECLSGYFSTGADVYSFGVSCLETVTGRRANMQPLETNQSLEKYVYTNWLRGRHLNVIDPKMDVDLSLMKRLVAIGLLCTQYHPNDRPTMRKVVDMLHTGTSSILSRMMIREYSIESPKSPERLKSGMPQKGVKNTYWLSSDDDYDASAASCMHKIF</sequence>
<keyword evidence="3 6" id="KW-0418">Kinase</keyword>
<dbReference type="PROSITE" id="PS01186">
    <property type="entry name" value="EGF_2"/>
    <property type="match status" value="1"/>
</dbReference>
<evidence type="ECO:0000256" key="2">
    <source>
        <dbReference type="ARBA" id="ARBA00022741"/>
    </source>
</evidence>
<dbReference type="STRING" id="35608.A0A2U1MJM1"/>
<dbReference type="InterPro" id="IPR000719">
    <property type="entry name" value="Prot_kinase_dom"/>
</dbReference>
<dbReference type="Proteomes" id="UP000245207">
    <property type="component" value="Unassembled WGS sequence"/>
</dbReference>
<keyword evidence="2" id="KW-0547">Nucleotide-binding</keyword>
<dbReference type="GO" id="GO:0005524">
    <property type="term" value="F:ATP binding"/>
    <property type="evidence" value="ECO:0007669"/>
    <property type="project" value="UniProtKB-KW"/>
</dbReference>
<evidence type="ECO:0000256" key="1">
    <source>
        <dbReference type="ARBA" id="ARBA00022679"/>
    </source>
</evidence>
<keyword evidence="7" id="KW-1185">Reference proteome</keyword>
<dbReference type="GO" id="GO:0004672">
    <property type="term" value="F:protein kinase activity"/>
    <property type="evidence" value="ECO:0007669"/>
    <property type="project" value="InterPro"/>
</dbReference>
<gene>
    <name evidence="6" type="ORF">CTI12_AA372090</name>
</gene>
<reference evidence="6 7" key="1">
    <citation type="journal article" date="2018" name="Mol. Plant">
        <title>The genome of Artemisia annua provides insight into the evolution of Asteraceae family and artemisinin biosynthesis.</title>
        <authorList>
            <person name="Shen Q."/>
            <person name="Zhang L."/>
            <person name="Liao Z."/>
            <person name="Wang S."/>
            <person name="Yan T."/>
            <person name="Shi P."/>
            <person name="Liu M."/>
            <person name="Fu X."/>
            <person name="Pan Q."/>
            <person name="Wang Y."/>
            <person name="Lv Z."/>
            <person name="Lu X."/>
            <person name="Zhang F."/>
            <person name="Jiang W."/>
            <person name="Ma Y."/>
            <person name="Chen M."/>
            <person name="Hao X."/>
            <person name="Li L."/>
            <person name="Tang Y."/>
            <person name="Lv G."/>
            <person name="Zhou Y."/>
            <person name="Sun X."/>
            <person name="Brodelius P.E."/>
            <person name="Rose J.K.C."/>
            <person name="Tang K."/>
        </authorList>
    </citation>
    <scope>NUCLEOTIDE SEQUENCE [LARGE SCALE GENOMIC DNA]</scope>
    <source>
        <strain evidence="7">cv. Huhao1</strain>
        <tissue evidence="6">Leaf</tissue>
    </source>
</reference>
<dbReference type="Gene3D" id="1.10.510.10">
    <property type="entry name" value="Transferase(Phosphotransferase) domain 1"/>
    <property type="match status" value="1"/>
</dbReference>
<comment type="caution">
    <text evidence="6">The sequence shown here is derived from an EMBL/GenBank/DDBJ whole genome shotgun (WGS) entry which is preliminary data.</text>
</comment>
<dbReference type="InterPro" id="IPR001245">
    <property type="entry name" value="Ser-Thr/Tyr_kinase_cat_dom"/>
</dbReference>
<feature type="domain" description="Protein kinase" evidence="5">
    <location>
        <begin position="1"/>
        <end position="111"/>
    </location>
</feature>
<proteinExistence type="predicted"/>
<dbReference type="InterPro" id="IPR000742">
    <property type="entry name" value="EGF"/>
</dbReference>
<dbReference type="SUPFAM" id="SSF56112">
    <property type="entry name" value="Protein kinase-like (PK-like)"/>
    <property type="match status" value="1"/>
</dbReference>
<dbReference type="PROSITE" id="PS50011">
    <property type="entry name" value="PROTEIN_KINASE_DOM"/>
    <property type="match status" value="1"/>
</dbReference>
<accession>A0A2U1MJM1</accession>
<dbReference type="EMBL" id="PKPP01005105">
    <property type="protein sequence ID" value="PWA61424.1"/>
    <property type="molecule type" value="Genomic_DNA"/>
</dbReference>
<dbReference type="AlphaFoldDB" id="A0A2U1MJM1"/>
<keyword evidence="6" id="KW-0675">Receptor</keyword>
<organism evidence="6 7">
    <name type="scientific">Artemisia annua</name>
    <name type="common">Sweet wormwood</name>
    <dbReference type="NCBI Taxonomy" id="35608"/>
    <lineage>
        <taxon>Eukaryota</taxon>
        <taxon>Viridiplantae</taxon>
        <taxon>Streptophyta</taxon>
        <taxon>Embryophyta</taxon>
        <taxon>Tracheophyta</taxon>
        <taxon>Spermatophyta</taxon>
        <taxon>Magnoliopsida</taxon>
        <taxon>eudicotyledons</taxon>
        <taxon>Gunneridae</taxon>
        <taxon>Pentapetalae</taxon>
        <taxon>asterids</taxon>
        <taxon>campanulids</taxon>
        <taxon>Asterales</taxon>
        <taxon>Asteraceae</taxon>
        <taxon>Asteroideae</taxon>
        <taxon>Anthemideae</taxon>
        <taxon>Artemisiinae</taxon>
        <taxon>Artemisia</taxon>
    </lineage>
</organism>
<evidence type="ECO:0000259" key="5">
    <source>
        <dbReference type="PROSITE" id="PS50011"/>
    </source>
</evidence>
<dbReference type="InterPro" id="IPR052059">
    <property type="entry name" value="CR_Ser/Thr_kinase"/>
</dbReference>
<keyword evidence="1" id="KW-0808">Transferase</keyword>
<dbReference type="InterPro" id="IPR011009">
    <property type="entry name" value="Kinase-like_dom_sf"/>
</dbReference>
<evidence type="ECO:0000313" key="7">
    <source>
        <dbReference type="Proteomes" id="UP000245207"/>
    </source>
</evidence>
<dbReference type="OrthoDB" id="663146at2759"/>
<name>A0A2U1MJM1_ARTAN</name>
<dbReference type="PANTHER" id="PTHR47973">
    <property type="entry name" value="CYSTEINE-RICH RECEPTOR-LIKE PROTEIN KINASE 3"/>
    <property type="match status" value="1"/>
</dbReference>
<evidence type="ECO:0000313" key="6">
    <source>
        <dbReference type="EMBL" id="PWA61424.1"/>
    </source>
</evidence>
<evidence type="ECO:0000256" key="3">
    <source>
        <dbReference type="ARBA" id="ARBA00022777"/>
    </source>
</evidence>
<protein>
    <submittedName>
        <fullName evidence="6">Tyrosine-protein kinase, insulin-like receptor</fullName>
    </submittedName>
</protein>
<evidence type="ECO:0000256" key="4">
    <source>
        <dbReference type="ARBA" id="ARBA00022840"/>
    </source>
</evidence>
<dbReference type="Pfam" id="PF07714">
    <property type="entry name" value="PK_Tyr_Ser-Thr"/>
    <property type="match status" value="1"/>
</dbReference>